<feature type="compositionally biased region" description="Basic residues" evidence="2">
    <location>
        <begin position="829"/>
        <end position="847"/>
    </location>
</feature>
<evidence type="ECO:0000256" key="1">
    <source>
        <dbReference type="PROSITE-ProRule" id="PRU00339"/>
    </source>
</evidence>
<evidence type="ECO:0000313" key="3">
    <source>
        <dbReference type="EMBL" id="CAD7397934.1"/>
    </source>
</evidence>
<reference evidence="3" key="1">
    <citation type="submission" date="2020-11" db="EMBL/GenBank/DDBJ databases">
        <authorList>
            <person name="Tran Van P."/>
        </authorList>
    </citation>
    <scope>NUCLEOTIDE SEQUENCE</scope>
</reference>
<feature type="compositionally biased region" description="Basic residues" evidence="2">
    <location>
        <begin position="633"/>
        <end position="650"/>
    </location>
</feature>
<feature type="region of interest" description="Disordered" evidence="2">
    <location>
        <begin position="802"/>
        <end position="861"/>
    </location>
</feature>
<name>A0A7R9GVP4_TIMPO</name>
<accession>A0A7R9GVP4</accession>
<evidence type="ECO:0008006" key="4">
    <source>
        <dbReference type="Google" id="ProtNLM"/>
    </source>
</evidence>
<dbReference type="PROSITE" id="PS50293">
    <property type="entry name" value="TPR_REGION"/>
    <property type="match status" value="1"/>
</dbReference>
<feature type="repeat" description="TPR" evidence="1">
    <location>
        <begin position="540"/>
        <end position="573"/>
    </location>
</feature>
<dbReference type="Gene3D" id="1.25.40.10">
    <property type="entry name" value="Tetratricopeptide repeat domain"/>
    <property type="match status" value="1"/>
</dbReference>
<feature type="region of interest" description="Disordered" evidence="2">
    <location>
        <begin position="621"/>
        <end position="726"/>
    </location>
</feature>
<feature type="compositionally biased region" description="Basic residues" evidence="2">
    <location>
        <begin position="688"/>
        <end position="699"/>
    </location>
</feature>
<keyword evidence="1" id="KW-0802">TPR repeat</keyword>
<evidence type="ECO:0000256" key="2">
    <source>
        <dbReference type="SAM" id="MobiDB-lite"/>
    </source>
</evidence>
<organism evidence="3">
    <name type="scientific">Timema poppense</name>
    <name type="common">Walking stick</name>
    <dbReference type="NCBI Taxonomy" id="170557"/>
    <lineage>
        <taxon>Eukaryota</taxon>
        <taxon>Metazoa</taxon>
        <taxon>Ecdysozoa</taxon>
        <taxon>Arthropoda</taxon>
        <taxon>Hexapoda</taxon>
        <taxon>Insecta</taxon>
        <taxon>Pterygota</taxon>
        <taxon>Neoptera</taxon>
        <taxon>Polyneoptera</taxon>
        <taxon>Phasmatodea</taxon>
        <taxon>Timematodea</taxon>
        <taxon>Timematoidea</taxon>
        <taxon>Timematidae</taxon>
        <taxon>Timema</taxon>
    </lineage>
</organism>
<feature type="compositionally biased region" description="Basic and acidic residues" evidence="2">
    <location>
        <begin position="848"/>
        <end position="861"/>
    </location>
</feature>
<proteinExistence type="predicted"/>
<dbReference type="PROSITE" id="PS50005">
    <property type="entry name" value="TPR"/>
    <property type="match status" value="3"/>
</dbReference>
<feature type="compositionally biased region" description="Low complexity" evidence="2">
    <location>
        <begin position="651"/>
        <end position="687"/>
    </location>
</feature>
<dbReference type="PANTHER" id="PTHR23184">
    <property type="entry name" value="TETRATRICOPEPTIDE REPEAT PROTEIN 14"/>
    <property type="match status" value="1"/>
</dbReference>
<dbReference type="Pfam" id="PF13181">
    <property type="entry name" value="TPR_8"/>
    <property type="match status" value="2"/>
</dbReference>
<dbReference type="Pfam" id="PF00515">
    <property type="entry name" value="TPR_1"/>
    <property type="match status" value="1"/>
</dbReference>
<sequence>MYQGCVDNVLLPSLDSKVAMESTPDPELITRSLNFHGQPLQKLWEADLNTLSLELQDPDFEVYQQRQKHLSFQDRGKRQKLQQFIVKKASALFDSSMKNTGVKEKITSDEECYAVLPAYESFIQIDKQGKLVKPGDCIIGSIITKSVSGLLLKVICVDGEFARNVADLGIKGYEPLVVCFSSRILRVRTFGMDSNIVEIEWPFEKPGMEEGSASYRGEPGRKEGSVSYRVEPGRKEGSACYRGKPDRKEGLACYRGKPDQKEGSACYRGELGRQGSSLGVSGGLGSLLSGHEERERDARLVTLAPEGLIREVLGRCRARHTALGAFCPMSNIIPAADKKNLSRTYMMNDTVCCEVIEIIPDTDKLVCGMKGTLLPPGSDQGARLGLIHSDDFPPAYKKEIEMKGETYEQVLEKSVGFFNPNNINYLANHLGLGSTNHSNMLGLRGRFPEQDYASELRQVQASKWAFRSVAEGIEHFKSGRHSEAFQCLNKALNIDPRNVEGLVARGALYANSGSFQKAIEDFETALKLNPNHQNARKYMGETLVALGRSYEDENKFEDALKSYENCLALIPFHEEAQNSIEYLKNKILNSSKLSEPTEVIPGLSSSKTLEVKETLKQLLKTEEEEEKKDEKKSKSKKKKDRKSRKRRRRSSSSSSSSTSGSSRSSSSSSSSSSESSSGSSHSGSSPSRSRKSKKHKKRSKKDEKREKSLSPLSKRMALMDPSNEGEGLGGLLAQRLAHYNPPALPFSFARSAAAFQVAPELSKMYDKELEYEQRVCRFLEQTKGDSEYEEKVRKFLEETARWKKERKAQEEKAKKKKKKEKKSKEKEKSKKKKRDDHDKKKKHKKQSRSSEKFDAKEFEEQMESKKFRDALRKELSAKEDFRKRKSIDDEEEFLYGSSDKKDLRMMGMDHIPDLDELESKLSAYYAKVEKDPGLPKG</sequence>
<dbReference type="AlphaFoldDB" id="A0A7R9GVP4"/>
<dbReference type="SUPFAM" id="SSF48452">
    <property type="entry name" value="TPR-like"/>
    <property type="match status" value="1"/>
</dbReference>
<feature type="repeat" description="TPR" evidence="1">
    <location>
        <begin position="465"/>
        <end position="498"/>
    </location>
</feature>
<protein>
    <recommendedName>
        <fullName evidence="4">Tetratricopeptide repeat protein 14</fullName>
    </recommendedName>
</protein>
<dbReference type="InterPro" id="IPR011990">
    <property type="entry name" value="TPR-like_helical_dom_sf"/>
</dbReference>
<dbReference type="PANTHER" id="PTHR23184:SF9">
    <property type="entry name" value="TETRATRICOPEPTIDE REPEAT PROTEIN 14"/>
    <property type="match status" value="1"/>
</dbReference>
<gene>
    <name evidence="3" type="ORF">TPSB3V08_LOCUS1439</name>
</gene>
<dbReference type="InterPro" id="IPR039190">
    <property type="entry name" value="TTC14"/>
</dbReference>
<dbReference type="EMBL" id="OD000510">
    <property type="protein sequence ID" value="CAD7397934.1"/>
    <property type="molecule type" value="Genomic_DNA"/>
</dbReference>
<feature type="compositionally biased region" description="Basic and acidic residues" evidence="2">
    <location>
        <begin position="802"/>
        <end position="813"/>
    </location>
</feature>
<feature type="repeat" description="TPR" evidence="1">
    <location>
        <begin position="499"/>
        <end position="532"/>
    </location>
</feature>
<dbReference type="SMART" id="SM00028">
    <property type="entry name" value="TPR"/>
    <property type="match status" value="3"/>
</dbReference>
<dbReference type="InterPro" id="IPR019734">
    <property type="entry name" value="TPR_rpt"/>
</dbReference>